<protein>
    <submittedName>
        <fullName evidence="3">TIR domain-containing protein</fullName>
    </submittedName>
</protein>
<feature type="domain" description="TIR" evidence="2">
    <location>
        <begin position="1"/>
        <end position="152"/>
    </location>
</feature>
<dbReference type="Pfam" id="PF13676">
    <property type="entry name" value="TIR_2"/>
    <property type="match status" value="1"/>
</dbReference>
<keyword evidence="4" id="KW-1185">Reference proteome</keyword>
<evidence type="ECO:0000313" key="4">
    <source>
        <dbReference type="Proteomes" id="UP000317940"/>
    </source>
</evidence>
<accession>A0A561UI64</accession>
<name>A0A561UI64_9ACTN</name>
<feature type="region of interest" description="Disordered" evidence="1">
    <location>
        <begin position="160"/>
        <end position="227"/>
    </location>
</feature>
<dbReference type="PROSITE" id="PS50104">
    <property type="entry name" value="TIR"/>
    <property type="match status" value="1"/>
</dbReference>
<sequence>MPEIFVNYRTGDGDEVATTIERELSRRFGSERIFRASKSIRPGQPFPQELITAVRRSKVLLAVIGPGWSAAQTADGRPALADPNDWIRRELLEAFDTAALVIPILVGPQTRLSRAGLPEDLLDLADCQYLRYANRNAEADLARIGDELAEAVPELAAVDADRKDSGPATANGVEQPVNRAGNAGRDINQSRDRNFNVHGGTGTYVENASGPVNTGSGDQYNGRDPRR</sequence>
<dbReference type="InterPro" id="IPR000157">
    <property type="entry name" value="TIR_dom"/>
</dbReference>
<gene>
    <name evidence="3" type="ORF">FHX73_112870</name>
</gene>
<dbReference type="Proteomes" id="UP000317940">
    <property type="component" value="Unassembled WGS sequence"/>
</dbReference>
<evidence type="ECO:0000313" key="3">
    <source>
        <dbReference type="EMBL" id="TWF99034.1"/>
    </source>
</evidence>
<dbReference type="SUPFAM" id="SSF52200">
    <property type="entry name" value="Toll/Interleukin receptor TIR domain"/>
    <property type="match status" value="1"/>
</dbReference>
<evidence type="ECO:0000259" key="2">
    <source>
        <dbReference type="PROSITE" id="PS50104"/>
    </source>
</evidence>
<organism evidence="3 4">
    <name type="scientific">Kitasatospora viridis</name>
    <dbReference type="NCBI Taxonomy" id="281105"/>
    <lineage>
        <taxon>Bacteria</taxon>
        <taxon>Bacillati</taxon>
        <taxon>Actinomycetota</taxon>
        <taxon>Actinomycetes</taxon>
        <taxon>Kitasatosporales</taxon>
        <taxon>Streptomycetaceae</taxon>
        <taxon>Kitasatospora</taxon>
    </lineage>
</organism>
<feature type="compositionally biased region" description="Polar residues" evidence="1">
    <location>
        <begin position="204"/>
        <end position="219"/>
    </location>
</feature>
<evidence type="ECO:0000256" key="1">
    <source>
        <dbReference type="SAM" id="MobiDB-lite"/>
    </source>
</evidence>
<dbReference type="GO" id="GO:0007165">
    <property type="term" value="P:signal transduction"/>
    <property type="evidence" value="ECO:0007669"/>
    <property type="project" value="InterPro"/>
</dbReference>
<dbReference type="EMBL" id="VIWT01000001">
    <property type="protein sequence ID" value="TWF99034.1"/>
    <property type="molecule type" value="Genomic_DNA"/>
</dbReference>
<dbReference type="InterPro" id="IPR035897">
    <property type="entry name" value="Toll_tir_struct_dom_sf"/>
</dbReference>
<dbReference type="Gene3D" id="3.40.50.10140">
    <property type="entry name" value="Toll/interleukin-1 receptor homology (TIR) domain"/>
    <property type="match status" value="1"/>
</dbReference>
<proteinExistence type="predicted"/>
<reference evidence="3 4" key="1">
    <citation type="submission" date="2019-06" db="EMBL/GenBank/DDBJ databases">
        <title>Sequencing the genomes of 1000 actinobacteria strains.</title>
        <authorList>
            <person name="Klenk H.-P."/>
        </authorList>
    </citation>
    <scope>NUCLEOTIDE SEQUENCE [LARGE SCALE GENOMIC DNA]</scope>
    <source>
        <strain evidence="3 4">DSM 44826</strain>
    </source>
</reference>
<comment type="caution">
    <text evidence="3">The sequence shown here is derived from an EMBL/GenBank/DDBJ whole genome shotgun (WGS) entry which is preliminary data.</text>
</comment>
<dbReference type="AlphaFoldDB" id="A0A561UI64"/>
<dbReference type="OrthoDB" id="3654490at2"/>
<dbReference type="RefSeq" id="WP_145905366.1">
    <property type="nucleotide sequence ID" value="NZ_BAAAMZ010000011.1"/>
</dbReference>